<reference evidence="3 4" key="1">
    <citation type="submission" date="2020-01" db="EMBL/GenBank/DDBJ databases">
        <authorList>
            <consortium name="DOE Joint Genome Institute"/>
            <person name="Haridas S."/>
            <person name="Albert R."/>
            <person name="Binder M."/>
            <person name="Bloem J."/>
            <person name="Labutti K."/>
            <person name="Salamov A."/>
            <person name="Andreopoulos B."/>
            <person name="Baker S.E."/>
            <person name="Barry K."/>
            <person name="Bills G."/>
            <person name="Bluhm B.H."/>
            <person name="Cannon C."/>
            <person name="Castanera R."/>
            <person name="Culley D.E."/>
            <person name="Daum C."/>
            <person name="Ezra D."/>
            <person name="Gonzalez J.B."/>
            <person name="Henrissat B."/>
            <person name="Kuo A."/>
            <person name="Liang C."/>
            <person name="Lipzen A."/>
            <person name="Lutzoni F."/>
            <person name="Magnuson J."/>
            <person name="Mondo S."/>
            <person name="Nolan M."/>
            <person name="Ohm R."/>
            <person name="Pangilinan J."/>
            <person name="Park H.-J.H."/>
            <person name="Ramirez L."/>
            <person name="Alfaro M."/>
            <person name="Sun H."/>
            <person name="Tritt A."/>
            <person name="Yoshinaga Y."/>
            <person name="Zwiers L.-H.L."/>
            <person name="Turgeon B.G."/>
            <person name="Goodwin S.B."/>
            <person name="Spatafora J.W."/>
            <person name="Crous P.W."/>
            <person name="Grigoriev I.V."/>
        </authorList>
    </citation>
    <scope>NUCLEOTIDE SEQUENCE [LARGE SCALE GENOMIC DNA]</scope>
    <source>
        <strain evidence="3 4">CBS 611.86</strain>
    </source>
</reference>
<feature type="region of interest" description="Disordered" evidence="1">
    <location>
        <begin position="493"/>
        <end position="519"/>
    </location>
</feature>
<organism evidence="3 4">
    <name type="scientific">Massariosphaeria phaeospora</name>
    <dbReference type="NCBI Taxonomy" id="100035"/>
    <lineage>
        <taxon>Eukaryota</taxon>
        <taxon>Fungi</taxon>
        <taxon>Dikarya</taxon>
        <taxon>Ascomycota</taxon>
        <taxon>Pezizomycotina</taxon>
        <taxon>Dothideomycetes</taxon>
        <taxon>Pleosporomycetidae</taxon>
        <taxon>Pleosporales</taxon>
        <taxon>Pleosporales incertae sedis</taxon>
        <taxon>Massariosphaeria</taxon>
    </lineage>
</organism>
<dbReference type="Proteomes" id="UP000481861">
    <property type="component" value="Unassembled WGS sequence"/>
</dbReference>
<dbReference type="PROSITE" id="PS50006">
    <property type="entry name" value="FHA_DOMAIN"/>
    <property type="match status" value="1"/>
</dbReference>
<dbReference type="EMBL" id="JAADJZ010000011">
    <property type="protein sequence ID" value="KAF2871484.1"/>
    <property type="molecule type" value="Genomic_DNA"/>
</dbReference>
<comment type="caution">
    <text evidence="3">The sequence shown here is derived from an EMBL/GenBank/DDBJ whole genome shotgun (WGS) entry which is preliminary data.</text>
</comment>
<evidence type="ECO:0000259" key="2">
    <source>
        <dbReference type="PROSITE" id="PS50006"/>
    </source>
</evidence>
<proteinExistence type="predicted"/>
<feature type="region of interest" description="Disordered" evidence="1">
    <location>
        <begin position="539"/>
        <end position="563"/>
    </location>
</feature>
<feature type="region of interest" description="Disordered" evidence="1">
    <location>
        <begin position="285"/>
        <end position="323"/>
    </location>
</feature>
<dbReference type="SMART" id="SM00240">
    <property type="entry name" value="FHA"/>
    <property type="match status" value="1"/>
</dbReference>
<dbReference type="InterPro" id="IPR008984">
    <property type="entry name" value="SMAD_FHA_dom_sf"/>
</dbReference>
<dbReference type="AlphaFoldDB" id="A0A7C8MKF3"/>
<feature type="compositionally biased region" description="Low complexity" evidence="1">
    <location>
        <begin position="377"/>
        <end position="389"/>
    </location>
</feature>
<dbReference type="SUPFAM" id="SSF49879">
    <property type="entry name" value="SMAD/FHA domain"/>
    <property type="match status" value="1"/>
</dbReference>
<feature type="domain" description="FHA" evidence="2">
    <location>
        <begin position="32"/>
        <end position="96"/>
    </location>
</feature>
<dbReference type="OrthoDB" id="4096268at2759"/>
<gene>
    <name evidence="3" type="ORF">BDV95DRAFT_572111</name>
</gene>
<evidence type="ECO:0000256" key="1">
    <source>
        <dbReference type="SAM" id="MobiDB-lite"/>
    </source>
</evidence>
<dbReference type="PANTHER" id="PTHR15715">
    <property type="entry name" value="CENTROSOMAL PROTEIN OF 170 KDA"/>
    <property type="match status" value="1"/>
</dbReference>
<keyword evidence="4" id="KW-1185">Reference proteome</keyword>
<feature type="compositionally biased region" description="Acidic residues" evidence="1">
    <location>
        <begin position="286"/>
        <end position="307"/>
    </location>
</feature>
<accession>A0A7C8MKF3</accession>
<dbReference type="Pfam" id="PF00498">
    <property type="entry name" value="FHA"/>
    <property type="match status" value="1"/>
</dbReference>
<dbReference type="InterPro" id="IPR000253">
    <property type="entry name" value="FHA_dom"/>
</dbReference>
<dbReference type="InterPro" id="IPR051176">
    <property type="entry name" value="Cent_Immune-Sig_Mod"/>
</dbReference>
<feature type="region of interest" description="Disordered" evidence="1">
    <location>
        <begin position="165"/>
        <end position="188"/>
    </location>
</feature>
<evidence type="ECO:0000313" key="3">
    <source>
        <dbReference type="EMBL" id="KAF2871484.1"/>
    </source>
</evidence>
<sequence>MAADGAAVEVVLRAIDHVDHFPERRFRLDPSVPIGRSSKNTSKRALMAATDNAFFDSPVISREHAVLEASTTTGLPQVFITDISSLHGTKVNSILLQAKMPHRLVSGDEVQFGVDVVRNDSQFIAKKYRFEAHLAQRSPQAELTHDYSVPDTVSAFDDVYDDSEAADEGFDASSPPPSSPHYGSQTNPVHIVDYEDLPPEVIDLDDSSVLDESTIMDLRSAGFSAAANGTNHVPTHDVEASTLTAPESPLPATRFSFAEEEDNVTDDGIEEEHFDNHVSVDHFFEEDVGDSVEDDTSEGDSVSDSEMDSASMSDSPESMAEVEPQLGPMAARRRLRLQAMLDHNHQMEAKLEHDHQMELDMGGKPSMPTAASHLQGSSAFPSPPSASSSNMQGPGSFFHASPTINLSPQETSVDAPATQFDVYTGPYSPTLWRNHSEMGPGAHERPAAPKPTPWTVPDWNESYSARGPVVAPSWFGGPPPTAWQNRLTVAQPPQPREYNATPQLSHIPQPPRTPPEGSSPVFGKVDDRVFAESVPLLAGSARAPSPPMPTPVNTTATPPLTGRRTKMSIPEIIEDLPQQPPTPTSMPNLKRKADVLEAEDAAAEEAPVVPIQEGDVAEAAKSVADIEQRPKKKLRKLVGTVAKTAGYAGAILSGGLAVLVSLPDSFFEF</sequence>
<dbReference type="GO" id="GO:0005737">
    <property type="term" value="C:cytoplasm"/>
    <property type="evidence" value="ECO:0007669"/>
    <property type="project" value="TreeGrafter"/>
</dbReference>
<feature type="compositionally biased region" description="Low complexity" evidence="1">
    <location>
        <begin position="308"/>
        <end position="321"/>
    </location>
</feature>
<dbReference type="Gene3D" id="2.60.200.20">
    <property type="match status" value="1"/>
</dbReference>
<name>A0A7C8MKF3_9PLEO</name>
<evidence type="ECO:0000313" key="4">
    <source>
        <dbReference type="Proteomes" id="UP000481861"/>
    </source>
</evidence>
<dbReference type="PANTHER" id="PTHR15715:SF37">
    <property type="entry name" value="LD47843P"/>
    <property type="match status" value="1"/>
</dbReference>
<protein>
    <recommendedName>
        <fullName evidence="2">FHA domain-containing protein</fullName>
    </recommendedName>
</protein>
<feature type="region of interest" description="Disordered" evidence="1">
    <location>
        <begin position="360"/>
        <end position="395"/>
    </location>
</feature>